<organism evidence="8 9">
    <name type="scientific">Actinoalloteichus caeruleus DSM 43889</name>
    <dbReference type="NCBI Taxonomy" id="1120930"/>
    <lineage>
        <taxon>Bacteria</taxon>
        <taxon>Bacillati</taxon>
        <taxon>Actinomycetota</taxon>
        <taxon>Actinomycetes</taxon>
        <taxon>Pseudonocardiales</taxon>
        <taxon>Pseudonocardiaceae</taxon>
        <taxon>Actinoalloteichus</taxon>
        <taxon>Actinoalloteichus cyanogriseus</taxon>
    </lineage>
</organism>
<evidence type="ECO:0000256" key="7">
    <source>
        <dbReference type="SAM" id="Phobius"/>
    </source>
</evidence>
<evidence type="ECO:0000256" key="1">
    <source>
        <dbReference type="ARBA" id="ARBA00004651"/>
    </source>
</evidence>
<feature type="transmembrane region" description="Helical" evidence="7">
    <location>
        <begin position="180"/>
        <end position="199"/>
    </location>
</feature>
<comment type="caution">
    <text evidence="8">The sequence shown here is derived from an EMBL/GenBank/DDBJ whole genome shotgun (WGS) entry which is preliminary data.</text>
</comment>
<evidence type="ECO:0000256" key="3">
    <source>
        <dbReference type="ARBA" id="ARBA00022475"/>
    </source>
</evidence>
<feature type="transmembrane region" description="Helical" evidence="7">
    <location>
        <begin position="296"/>
        <end position="317"/>
    </location>
</feature>
<dbReference type="InterPro" id="IPR036259">
    <property type="entry name" value="MFS_trans_sf"/>
</dbReference>
<comment type="subcellular location">
    <subcellularLocation>
        <location evidence="1">Cell membrane</location>
        <topology evidence="1">Multi-pass membrane protein</topology>
    </subcellularLocation>
</comment>
<evidence type="ECO:0000256" key="6">
    <source>
        <dbReference type="ARBA" id="ARBA00023136"/>
    </source>
</evidence>
<keyword evidence="4 7" id="KW-0812">Transmembrane</keyword>
<keyword evidence="6 7" id="KW-0472">Membrane</keyword>
<sequence>MDILPAVVISRSAERFGFPRLRGLGRLAGSAGVESLGSGMFLPFTIPYFLAVTDLGLVAIGTALSIAALAGVPAGVLSGPLVDRFGAPAVIVGCNLLRCLGFVSYLWVETPWQLVLAAALIYWADGAWLPAQGTLVVSLVGIEQQPRWFGLIRSARNASLGVGAMIAAAVVGFGDIGYHALAVTNAVIYLFVALLIGTWPKAHALAGRRAAVARPRATGGYLRVLRDRPFTLLVVANAFFVVAVYAIILLVPAFVGVTMPAHAWLPGALYTVNTVLVVVAQPPVVRWTEKRAETGVLRLASVLWAVSFLVLGASALLPPPAALVMLFLGIVVFTSAELLFAPTSSAFAARLAPEEMRGRYLGVHQMSWGVAMVVAPVLFTSLLARGPVWPWPVLVACCAVAWLAVGGARSHGTRRESAAA</sequence>
<dbReference type="PANTHER" id="PTHR23517:SF2">
    <property type="entry name" value="MULTIDRUG RESISTANCE PROTEIN MDTH"/>
    <property type="match status" value="1"/>
</dbReference>
<proteinExistence type="predicted"/>
<feature type="transmembrane region" description="Helical" evidence="7">
    <location>
        <begin position="261"/>
        <end position="284"/>
    </location>
</feature>
<reference evidence="8 9" key="2">
    <citation type="submission" date="2022-06" db="EMBL/GenBank/DDBJ databases">
        <title>Genomic Encyclopedia of Type Strains, Phase I: the one thousand microbial genomes (KMG-I) project.</title>
        <authorList>
            <person name="Kyrpides N."/>
        </authorList>
    </citation>
    <scope>NUCLEOTIDE SEQUENCE [LARGE SCALE GENOMIC DNA]</scope>
    <source>
        <strain evidence="8 9">DSM 43889</strain>
    </source>
</reference>
<keyword evidence="3" id="KW-1003">Cell membrane</keyword>
<dbReference type="Proteomes" id="UP000791080">
    <property type="component" value="Unassembled WGS sequence"/>
</dbReference>
<dbReference type="InterPro" id="IPR011701">
    <property type="entry name" value="MFS"/>
</dbReference>
<dbReference type="EMBL" id="AUBJ02000001">
    <property type="protein sequence ID" value="MCP2330214.1"/>
    <property type="molecule type" value="Genomic_DNA"/>
</dbReference>
<name>A0ABT1JD52_ACTCY</name>
<evidence type="ECO:0000256" key="2">
    <source>
        <dbReference type="ARBA" id="ARBA00022448"/>
    </source>
</evidence>
<evidence type="ECO:0000313" key="8">
    <source>
        <dbReference type="EMBL" id="MCP2330214.1"/>
    </source>
</evidence>
<keyword evidence="5 7" id="KW-1133">Transmembrane helix</keyword>
<evidence type="ECO:0000256" key="4">
    <source>
        <dbReference type="ARBA" id="ARBA00022692"/>
    </source>
</evidence>
<evidence type="ECO:0000313" key="9">
    <source>
        <dbReference type="Proteomes" id="UP000791080"/>
    </source>
</evidence>
<evidence type="ECO:0000256" key="5">
    <source>
        <dbReference type="ARBA" id="ARBA00022989"/>
    </source>
</evidence>
<feature type="transmembrane region" description="Helical" evidence="7">
    <location>
        <begin position="89"/>
        <end position="108"/>
    </location>
</feature>
<dbReference type="InterPro" id="IPR050171">
    <property type="entry name" value="MFS_Transporters"/>
</dbReference>
<keyword evidence="9" id="KW-1185">Reference proteome</keyword>
<dbReference type="SUPFAM" id="SSF103473">
    <property type="entry name" value="MFS general substrate transporter"/>
    <property type="match status" value="1"/>
</dbReference>
<feature type="transmembrane region" description="Helical" evidence="7">
    <location>
        <begin position="389"/>
        <end position="408"/>
    </location>
</feature>
<protein>
    <submittedName>
        <fullName evidence="8">Major Facilitator Superfamily protein</fullName>
    </submittedName>
</protein>
<accession>A0ABT1JD52</accession>
<dbReference type="Pfam" id="PF07690">
    <property type="entry name" value="MFS_1"/>
    <property type="match status" value="2"/>
</dbReference>
<feature type="transmembrane region" description="Helical" evidence="7">
    <location>
        <begin position="27"/>
        <end position="50"/>
    </location>
</feature>
<feature type="transmembrane region" description="Helical" evidence="7">
    <location>
        <begin position="323"/>
        <end position="349"/>
    </location>
</feature>
<feature type="transmembrane region" description="Helical" evidence="7">
    <location>
        <begin position="230"/>
        <end position="255"/>
    </location>
</feature>
<dbReference type="Gene3D" id="1.20.1250.20">
    <property type="entry name" value="MFS general substrate transporter like domains"/>
    <property type="match status" value="1"/>
</dbReference>
<reference evidence="8 9" key="1">
    <citation type="submission" date="2013-07" db="EMBL/GenBank/DDBJ databases">
        <authorList>
            <consortium name="DOE Joint Genome Institute"/>
            <person name="Reeve W."/>
            <person name="Huntemann M."/>
            <person name="Han J."/>
            <person name="Chen A."/>
            <person name="Kyrpides N."/>
            <person name="Mavromatis K."/>
            <person name="Markowitz V."/>
            <person name="Palaniappan K."/>
            <person name="Ivanova N."/>
            <person name="Schaumberg A."/>
            <person name="Pati A."/>
            <person name="Liolios K."/>
            <person name="Nordberg H.P."/>
            <person name="Cantor M.N."/>
            <person name="Hua S.X."/>
            <person name="Woyke T."/>
        </authorList>
    </citation>
    <scope>NUCLEOTIDE SEQUENCE [LARGE SCALE GENOMIC DNA]</scope>
    <source>
        <strain evidence="8 9">DSM 43889</strain>
    </source>
</reference>
<feature type="transmembrane region" description="Helical" evidence="7">
    <location>
        <begin position="56"/>
        <end position="77"/>
    </location>
</feature>
<feature type="transmembrane region" description="Helical" evidence="7">
    <location>
        <begin position="120"/>
        <end position="142"/>
    </location>
</feature>
<feature type="transmembrane region" description="Helical" evidence="7">
    <location>
        <begin position="154"/>
        <end position="174"/>
    </location>
</feature>
<feature type="transmembrane region" description="Helical" evidence="7">
    <location>
        <begin position="361"/>
        <end position="383"/>
    </location>
</feature>
<keyword evidence="2" id="KW-0813">Transport</keyword>
<gene>
    <name evidence="8" type="ORF">G443_000484</name>
</gene>
<dbReference type="PANTHER" id="PTHR23517">
    <property type="entry name" value="RESISTANCE PROTEIN MDTM, PUTATIVE-RELATED-RELATED"/>
    <property type="match status" value="1"/>
</dbReference>